<feature type="compositionally biased region" description="Polar residues" evidence="1">
    <location>
        <begin position="31"/>
        <end position="41"/>
    </location>
</feature>
<proteinExistence type="predicted"/>
<dbReference type="AlphaFoldDB" id="A0A243QGU7"/>
<organism evidence="2 3">
    <name type="scientific">Gordonia lacunae</name>
    <dbReference type="NCBI Taxonomy" id="417102"/>
    <lineage>
        <taxon>Bacteria</taxon>
        <taxon>Bacillati</taxon>
        <taxon>Actinomycetota</taxon>
        <taxon>Actinomycetes</taxon>
        <taxon>Mycobacteriales</taxon>
        <taxon>Gordoniaceae</taxon>
        <taxon>Gordonia</taxon>
    </lineage>
</organism>
<gene>
    <name evidence="2" type="ORF">CA982_04685</name>
</gene>
<reference evidence="2 3" key="1">
    <citation type="submission" date="2017-05" db="EMBL/GenBank/DDBJ databases">
        <title>Biotechnological potential of actinobacteria isolated from South African environments.</title>
        <authorList>
            <person name="Le Roes-Hill M."/>
            <person name="Prins A."/>
            <person name="Durrell K.A."/>
        </authorList>
    </citation>
    <scope>NUCLEOTIDE SEQUENCE [LARGE SCALE GENOMIC DNA]</scope>
    <source>
        <strain evidence="2">BS2</strain>
    </source>
</reference>
<protein>
    <submittedName>
        <fullName evidence="2">Uncharacterized protein</fullName>
    </submittedName>
</protein>
<evidence type="ECO:0000313" key="3">
    <source>
        <dbReference type="Proteomes" id="UP000194632"/>
    </source>
</evidence>
<sequence>MIDRASDARIRRIRGFAGSNSGNPGLRTKELTMTSDSSPTGVNDPDDQHDPDADPEMLTTNASQPDQAEGADDAEETGDDSGD</sequence>
<feature type="compositionally biased region" description="Acidic residues" evidence="1">
    <location>
        <begin position="69"/>
        <end position="83"/>
    </location>
</feature>
<evidence type="ECO:0000256" key="1">
    <source>
        <dbReference type="SAM" id="MobiDB-lite"/>
    </source>
</evidence>
<dbReference type="Proteomes" id="UP000194632">
    <property type="component" value="Unassembled WGS sequence"/>
</dbReference>
<name>A0A243QGU7_9ACTN</name>
<evidence type="ECO:0000313" key="2">
    <source>
        <dbReference type="EMBL" id="OUC80004.1"/>
    </source>
</evidence>
<feature type="compositionally biased region" description="Basic and acidic residues" evidence="1">
    <location>
        <begin position="1"/>
        <end position="10"/>
    </location>
</feature>
<keyword evidence="3" id="KW-1185">Reference proteome</keyword>
<dbReference type="EMBL" id="NGFO01000004">
    <property type="protein sequence ID" value="OUC80004.1"/>
    <property type="molecule type" value="Genomic_DNA"/>
</dbReference>
<feature type="region of interest" description="Disordered" evidence="1">
    <location>
        <begin position="1"/>
        <end position="83"/>
    </location>
</feature>
<comment type="caution">
    <text evidence="2">The sequence shown here is derived from an EMBL/GenBank/DDBJ whole genome shotgun (WGS) entry which is preliminary data.</text>
</comment>
<accession>A0A243QGU7</accession>